<feature type="region of interest" description="Disordered" evidence="1">
    <location>
        <begin position="330"/>
        <end position="349"/>
    </location>
</feature>
<feature type="compositionally biased region" description="Polar residues" evidence="1">
    <location>
        <begin position="385"/>
        <end position="408"/>
    </location>
</feature>
<dbReference type="Proteomes" id="UP000800092">
    <property type="component" value="Unassembled WGS sequence"/>
</dbReference>
<reference evidence="5" key="1">
    <citation type="journal article" date="2020" name="Stud. Mycol.">
        <title>101 Dothideomycetes genomes: a test case for predicting lifestyles and emergence of pathogens.</title>
        <authorList>
            <person name="Haridas S."/>
            <person name="Albert R."/>
            <person name="Binder M."/>
            <person name="Bloem J."/>
            <person name="Labutti K."/>
            <person name="Salamov A."/>
            <person name="Andreopoulos B."/>
            <person name="Baker S."/>
            <person name="Barry K."/>
            <person name="Bills G."/>
            <person name="Bluhm B."/>
            <person name="Cannon C."/>
            <person name="Castanera R."/>
            <person name="Culley D."/>
            <person name="Daum C."/>
            <person name="Ezra D."/>
            <person name="Gonzalez J."/>
            <person name="Henrissat B."/>
            <person name="Kuo A."/>
            <person name="Liang C."/>
            <person name="Lipzen A."/>
            <person name="Lutzoni F."/>
            <person name="Magnuson J."/>
            <person name="Mondo S."/>
            <person name="Nolan M."/>
            <person name="Ohm R."/>
            <person name="Pangilinan J."/>
            <person name="Park H.-J."/>
            <person name="Ramirez L."/>
            <person name="Alfaro M."/>
            <person name="Sun H."/>
            <person name="Tritt A."/>
            <person name="Yoshinaga Y."/>
            <person name="Zwiers L.-H."/>
            <person name="Turgeon B."/>
            <person name="Goodwin S."/>
            <person name="Spatafora J."/>
            <person name="Crous P."/>
            <person name="Grigoriev I."/>
        </authorList>
    </citation>
    <scope>NUCLEOTIDE SEQUENCE</scope>
    <source>
        <strain evidence="5">Tuck. ex Michener</strain>
    </source>
</reference>
<evidence type="ECO:0000256" key="2">
    <source>
        <dbReference type="SAM" id="SignalP"/>
    </source>
</evidence>
<feature type="region of interest" description="Disordered" evidence="1">
    <location>
        <begin position="282"/>
        <end position="325"/>
    </location>
</feature>
<feature type="compositionally biased region" description="Polar residues" evidence="1">
    <location>
        <begin position="719"/>
        <end position="739"/>
    </location>
</feature>
<dbReference type="Pfam" id="PF00024">
    <property type="entry name" value="PAN_1"/>
    <property type="match status" value="1"/>
</dbReference>
<dbReference type="InterPro" id="IPR013320">
    <property type="entry name" value="ConA-like_dom_sf"/>
</dbReference>
<feature type="compositionally biased region" description="Low complexity" evidence="1">
    <location>
        <begin position="579"/>
        <end position="611"/>
    </location>
</feature>
<feature type="region of interest" description="Disordered" evidence="1">
    <location>
        <begin position="449"/>
        <end position="472"/>
    </location>
</feature>
<feature type="region of interest" description="Disordered" evidence="1">
    <location>
        <begin position="503"/>
        <end position="525"/>
    </location>
</feature>
<feature type="compositionally biased region" description="Low complexity" evidence="1">
    <location>
        <begin position="661"/>
        <end position="684"/>
    </location>
</feature>
<feature type="domain" description="GH16" evidence="4">
    <location>
        <begin position="18"/>
        <end position="241"/>
    </location>
</feature>
<feature type="compositionally biased region" description="Low complexity" evidence="1">
    <location>
        <begin position="449"/>
        <end position="469"/>
    </location>
</feature>
<accession>A0A6A6HGD3</accession>
<feature type="chain" id="PRO_5025636437" evidence="2">
    <location>
        <begin position="22"/>
        <end position="949"/>
    </location>
</feature>
<keyword evidence="2" id="KW-0732">Signal</keyword>
<dbReference type="GO" id="GO:0004553">
    <property type="term" value="F:hydrolase activity, hydrolyzing O-glycosyl compounds"/>
    <property type="evidence" value="ECO:0007669"/>
    <property type="project" value="InterPro"/>
</dbReference>
<name>A0A6A6HGD3_VIRVR</name>
<feature type="region of interest" description="Disordered" evidence="1">
    <location>
        <begin position="354"/>
        <end position="424"/>
    </location>
</feature>
<dbReference type="PANTHER" id="PTHR10963:SF68">
    <property type="entry name" value="GLYCOSIDASE CRH1-RELATED"/>
    <property type="match status" value="1"/>
</dbReference>
<dbReference type="GO" id="GO:0009277">
    <property type="term" value="C:fungal-type cell wall"/>
    <property type="evidence" value="ECO:0007669"/>
    <property type="project" value="TreeGrafter"/>
</dbReference>
<dbReference type="PROSITE" id="PS50948">
    <property type="entry name" value="PAN"/>
    <property type="match status" value="1"/>
</dbReference>
<dbReference type="PROSITE" id="PS51762">
    <property type="entry name" value="GH16_2"/>
    <property type="match status" value="1"/>
</dbReference>
<feature type="domain" description="Apple" evidence="3">
    <location>
        <begin position="850"/>
        <end position="924"/>
    </location>
</feature>
<feature type="compositionally biased region" description="Low complexity" evidence="1">
    <location>
        <begin position="503"/>
        <end position="514"/>
    </location>
</feature>
<feature type="compositionally biased region" description="Low complexity" evidence="1">
    <location>
        <begin position="354"/>
        <end position="373"/>
    </location>
</feature>
<dbReference type="AlphaFoldDB" id="A0A6A6HGD3"/>
<dbReference type="GO" id="GO:0005975">
    <property type="term" value="P:carbohydrate metabolic process"/>
    <property type="evidence" value="ECO:0007669"/>
    <property type="project" value="InterPro"/>
</dbReference>
<feature type="compositionally biased region" description="Low complexity" evidence="1">
    <location>
        <begin position="339"/>
        <end position="349"/>
    </location>
</feature>
<sequence length="949" mass="98698">MARLTKSWPLFLFGLSSVTQGQTCNPIKSSVGACTPNPGLNTSHYYVDFTQQSSLPAEWILANYETVTFGSHGAEFTFNKRYDAPNIWTDFYIFFGHVDVVMQAAPGQGIVSSSVLISDDYDEIDWEFSGNNFGAISSSGQVQTNFYGKGDTGYYDRSGNENVNQPQASFHTYSVDWTKDQLVWSIDGTTVRTLFASQCDNDTHQYPQSPMKLQLGLWDGGDPDGNAGTVNWAGGYTNLSQAPFTMYVQSVSITNDNPGYGYNYTDLTGSWESIQILTAPLNSTSSVPSSTIRTSTSSTPPTELSSSSLSPLPSSSTTSSVLVPSIGPSGTGASVAGTSESGSSGLVSSILSSSSSPSISADAASTSAATSNTEDCECEDETSTASLSTPMSSQASQVSVANTESSQPASAGISAGVASSQPPDQATTLLSLSSYTSVTQVVSQPSSSGLAPSFYASSSPTSQSQPVSQGLVPSSIGLSEAASSTSQSYGSWTTESLSQSTIPVSSTSSYGSSTDAALTSSSVDLGSNSPSSGFSILASATSSTTGFGIRPKGSNTQSTNITFASDESFLSPSKTSDHPSSVSVASVPTTPISTPSPTQSTISIHSSGSSTDLPDSPTGNTRSTTPAKPVGNTSTSDLDHSSTSKWASSYISTSATRLATSTLPTLKPTSPLNSSSSNHSTNSSQESNPYDHTSLNDSSTTSMVHSSSSLRLFNTTDVSEDSSLTHSESTAQSASESPNLTSTLRLTSTSTTTQVLSTYSETSSSIIKPTTSSVLPKSSSSTLIHSSSTSHSPSTTLYVPSSTSPSTTPHLPPPSKSSSTPPKPSSASSRPTSSTCSTQLAVFTHPGSICGVQGQVPVPALLQPASSSNDLDTCRNQCLDKSDCASFSYDGSTKQCEMYSRTLQEQGGVQRGMNNWAVNYHRDCFETAYTTYGAAKSTSAVPLWRFGGW</sequence>
<feature type="compositionally biased region" description="Low complexity" evidence="1">
    <location>
        <begin position="816"/>
        <end position="833"/>
    </location>
</feature>
<dbReference type="EMBL" id="ML991781">
    <property type="protein sequence ID" value="KAF2237186.1"/>
    <property type="molecule type" value="Genomic_DNA"/>
</dbReference>
<keyword evidence="6" id="KW-1185">Reference proteome</keyword>
<dbReference type="PANTHER" id="PTHR10963">
    <property type="entry name" value="GLYCOSYL HYDROLASE-RELATED"/>
    <property type="match status" value="1"/>
</dbReference>
<feature type="region of interest" description="Disordered" evidence="1">
    <location>
        <begin position="661"/>
        <end position="703"/>
    </location>
</feature>
<evidence type="ECO:0000259" key="3">
    <source>
        <dbReference type="PROSITE" id="PS50948"/>
    </source>
</evidence>
<evidence type="ECO:0000313" key="5">
    <source>
        <dbReference type="EMBL" id="KAF2237186.1"/>
    </source>
</evidence>
<dbReference type="Gene3D" id="3.50.4.10">
    <property type="entry name" value="Hepatocyte Growth Factor"/>
    <property type="match status" value="1"/>
</dbReference>
<dbReference type="GO" id="GO:0016757">
    <property type="term" value="F:glycosyltransferase activity"/>
    <property type="evidence" value="ECO:0007669"/>
    <property type="project" value="TreeGrafter"/>
</dbReference>
<dbReference type="SUPFAM" id="SSF49899">
    <property type="entry name" value="Concanavalin A-like lectins/glucanases"/>
    <property type="match status" value="1"/>
</dbReference>
<evidence type="ECO:0000259" key="4">
    <source>
        <dbReference type="PROSITE" id="PS51762"/>
    </source>
</evidence>
<dbReference type="Gene3D" id="2.60.120.200">
    <property type="match status" value="1"/>
</dbReference>
<feature type="compositionally biased region" description="Low complexity" evidence="1">
    <location>
        <begin position="409"/>
        <end position="424"/>
    </location>
</feature>
<dbReference type="InterPro" id="IPR050546">
    <property type="entry name" value="Glycosyl_Hydrlase_16"/>
</dbReference>
<dbReference type="InterPro" id="IPR000757">
    <property type="entry name" value="Beta-glucanase-like"/>
</dbReference>
<feature type="signal peptide" evidence="2">
    <location>
        <begin position="1"/>
        <end position="21"/>
    </location>
</feature>
<organism evidence="5 6">
    <name type="scientific">Viridothelium virens</name>
    <name type="common">Speckled blister lichen</name>
    <name type="synonym">Trypethelium virens</name>
    <dbReference type="NCBI Taxonomy" id="1048519"/>
    <lineage>
        <taxon>Eukaryota</taxon>
        <taxon>Fungi</taxon>
        <taxon>Dikarya</taxon>
        <taxon>Ascomycota</taxon>
        <taxon>Pezizomycotina</taxon>
        <taxon>Dothideomycetes</taxon>
        <taxon>Dothideomycetes incertae sedis</taxon>
        <taxon>Trypetheliales</taxon>
        <taxon>Trypetheliaceae</taxon>
        <taxon>Viridothelium</taxon>
    </lineage>
</organism>
<keyword evidence="5" id="KW-0378">Hydrolase</keyword>
<protein>
    <submittedName>
        <fullName evidence="5">Glycoside hydrolase family 16 protein</fullName>
    </submittedName>
</protein>
<feature type="region of interest" description="Disordered" evidence="1">
    <location>
        <begin position="569"/>
        <end position="645"/>
    </location>
</feature>
<dbReference type="OrthoDB" id="4781at2759"/>
<dbReference type="GO" id="GO:0031505">
    <property type="term" value="P:fungal-type cell wall organization"/>
    <property type="evidence" value="ECO:0007669"/>
    <property type="project" value="TreeGrafter"/>
</dbReference>
<dbReference type="Pfam" id="PF00722">
    <property type="entry name" value="Glyco_hydro_16"/>
    <property type="match status" value="1"/>
</dbReference>
<feature type="compositionally biased region" description="Polar residues" evidence="1">
    <location>
        <begin position="617"/>
        <end position="626"/>
    </location>
</feature>
<feature type="compositionally biased region" description="Polar residues" evidence="1">
    <location>
        <begin position="515"/>
        <end position="525"/>
    </location>
</feature>
<evidence type="ECO:0000256" key="1">
    <source>
        <dbReference type="SAM" id="MobiDB-lite"/>
    </source>
</evidence>
<dbReference type="SUPFAM" id="SSF57414">
    <property type="entry name" value="Hairpin loop containing domain-like"/>
    <property type="match status" value="1"/>
</dbReference>
<feature type="compositionally biased region" description="Polar residues" evidence="1">
    <location>
        <begin position="685"/>
        <end position="697"/>
    </location>
</feature>
<gene>
    <name evidence="5" type="ORF">EV356DRAFT_496740</name>
</gene>
<proteinExistence type="predicted"/>
<feature type="compositionally biased region" description="Low complexity" evidence="1">
    <location>
        <begin position="740"/>
        <end position="809"/>
    </location>
</feature>
<evidence type="ECO:0000313" key="6">
    <source>
        <dbReference type="Proteomes" id="UP000800092"/>
    </source>
</evidence>
<dbReference type="InterPro" id="IPR003609">
    <property type="entry name" value="Pan_app"/>
</dbReference>
<dbReference type="CDD" id="cd02183">
    <property type="entry name" value="GH16_fungal_CRH1_transglycosylase"/>
    <property type="match status" value="1"/>
</dbReference>
<feature type="region of interest" description="Disordered" evidence="1">
    <location>
        <begin position="719"/>
        <end position="833"/>
    </location>
</feature>